<keyword evidence="1" id="KW-0472">Membrane</keyword>
<evidence type="ECO:0000256" key="1">
    <source>
        <dbReference type="SAM" id="Phobius"/>
    </source>
</evidence>
<protein>
    <submittedName>
        <fullName evidence="2">Uncharacterized protein</fullName>
    </submittedName>
</protein>
<keyword evidence="1" id="KW-1133">Transmembrane helix</keyword>
<feature type="transmembrane region" description="Helical" evidence="1">
    <location>
        <begin position="272"/>
        <end position="290"/>
    </location>
</feature>
<sequence length="326" mass="36614">MQTIENGPPLPINSLIVEDWFHGVPFTSNSFLCQTYFLSLGLYTATMLGTLWIIVSSKEYIGSRKYWQIGLVLASYICSTMHASLNWLYYSNAINENEIPTGPGLLYSLTHLPAWIEGTGDTFFCLNIFLADCLFIWRCWTVWNRRWIVVVVPMLATISGAILAGFIISDQVVALRSLEAFTVAKKSEEFVKFSTVYFSLSVATSLTTTLLITLRIIFVQRMSKKNGTGTYHTFNPIMEILIESAVLYSVTLLTFVVLDIRKNTNVYYAQNIHAQMAGLAPLLIVLRVAAGHSRPKEEWSTRISGSLKFMPSNSTVIIASENDAER</sequence>
<feature type="transmembrane region" description="Helical" evidence="1">
    <location>
        <begin position="114"/>
        <end position="135"/>
    </location>
</feature>
<feature type="transmembrane region" description="Helical" evidence="1">
    <location>
        <begin position="36"/>
        <end position="55"/>
    </location>
</feature>
<gene>
    <name evidence="2" type="ORF">B0H17DRAFT_1008470</name>
</gene>
<name>A0AAD7GM06_MYCRO</name>
<feature type="transmembrane region" description="Helical" evidence="1">
    <location>
        <begin position="240"/>
        <end position="260"/>
    </location>
</feature>
<proteinExistence type="predicted"/>
<comment type="caution">
    <text evidence="2">The sequence shown here is derived from an EMBL/GenBank/DDBJ whole genome shotgun (WGS) entry which is preliminary data.</text>
</comment>
<feature type="transmembrane region" description="Helical" evidence="1">
    <location>
        <begin position="196"/>
        <end position="219"/>
    </location>
</feature>
<organism evidence="2 3">
    <name type="scientific">Mycena rosella</name>
    <name type="common">Pink bonnet</name>
    <name type="synonym">Agaricus rosellus</name>
    <dbReference type="NCBI Taxonomy" id="1033263"/>
    <lineage>
        <taxon>Eukaryota</taxon>
        <taxon>Fungi</taxon>
        <taxon>Dikarya</taxon>
        <taxon>Basidiomycota</taxon>
        <taxon>Agaricomycotina</taxon>
        <taxon>Agaricomycetes</taxon>
        <taxon>Agaricomycetidae</taxon>
        <taxon>Agaricales</taxon>
        <taxon>Marasmiineae</taxon>
        <taxon>Mycenaceae</taxon>
        <taxon>Mycena</taxon>
    </lineage>
</organism>
<feature type="transmembrane region" description="Helical" evidence="1">
    <location>
        <begin position="67"/>
        <end position="90"/>
    </location>
</feature>
<feature type="transmembrane region" description="Helical" evidence="1">
    <location>
        <begin position="147"/>
        <end position="168"/>
    </location>
</feature>
<keyword evidence="1" id="KW-0812">Transmembrane</keyword>
<accession>A0AAD7GM06</accession>
<evidence type="ECO:0000313" key="3">
    <source>
        <dbReference type="Proteomes" id="UP001221757"/>
    </source>
</evidence>
<dbReference type="AlphaFoldDB" id="A0AAD7GM06"/>
<dbReference type="EMBL" id="JARKIE010000038">
    <property type="protein sequence ID" value="KAJ7695400.1"/>
    <property type="molecule type" value="Genomic_DNA"/>
</dbReference>
<evidence type="ECO:0000313" key="2">
    <source>
        <dbReference type="EMBL" id="KAJ7695400.1"/>
    </source>
</evidence>
<dbReference type="Proteomes" id="UP001221757">
    <property type="component" value="Unassembled WGS sequence"/>
</dbReference>
<reference evidence="2" key="1">
    <citation type="submission" date="2023-03" db="EMBL/GenBank/DDBJ databases">
        <title>Massive genome expansion in bonnet fungi (Mycena s.s.) driven by repeated elements and novel gene families across ecological guilds.</title>
        <authorList>
            <consortium name="Lawrence Berkeley National Laboratory"/>
            <person name="Harder C.B."/>
            <person name="Miyauchi S."/>
            <person name="Viragh M."/>
            <person name="Kuo A."/>
            <person name="Thoen E."/>
            <person name="Andreopoulos B."/>
            <person name="Lu D."/>
            <person name="Skrede I."/>
            <person name="Drula E."/>
            <person name="Henrissat B."/>
            <person name="Morin E."/>
            <person name="Kohler A."/>
            <person name="Barry K."/>
            <person name="LaButti K."/>
            <person name="Morin E."/>
            <person name="Salamov A."/>
            <person name="Lipzen A."/>
            <person name="Mereny Z."/>
            <person name="Hegedus B."/>
            <person name="Baldrian P."/>
            <person name="Stursova M."/>
            <person name="Weitz H."/>
            <person name="Taylor A."/>
            <person name="Grigoriev I.V."/>
            <person name="Nagy L.G."/>
            <person name="Martin F."/>
            <person name="Kauserud H."/>
        </authorList>
    </citation>
    <scope>NUCLEOTIDE SEQUENCE</scope>
    <source>
        <strain evidence="2">CBHHK067</strain>
    </source>
</reference>
<keyword evidence="3" id="KW-1185">Reference proteome</keyword>